<dbReference type="AlphaFoldDB" id="A0A097R6P4"/>
<evidence type="ECO:0000259" key="3">
    <source>
        <dbReference type="Pfam" id="PF07338"/>
    </source>
</evidence>
<gene>
    <name evidence="4" type="ORF">AT03_19615</name>
</gene>
<dbReference type="InterPro" id="IPR025543">
    <property type="entry name" value="Dodecin-like"/>
</dbReference>
<accession>A0A097R6P4</accession>
<dbReference type="HOGENOM" id="CLU_158602_1_1_6"/>
<protein>
    <submittedName>
        <fullName evidence="4">Multiple stress resistance protein BhsA</fullName>
    </submittedName>
</protein>
<feature type="chain" id="PRO_5001932275" evidence="2">
    <location>
        <begin position="23"/>
        <end position="92"/>
    </location>
</feature>
<dbReference type="PANTHER" id="PTHR34156">
    <property type="entry name" value="OUTER MEMBRANE PROTEIN-RELATED-RELATED"/>
    <property type="match status" value="1"/>
</dbReference>
<reference evidence="4 5" key="1">
    <citation type="journal article" date="2014" name="Gut Pathog.">
        <title>Gene clusters of Hafnia alvei strain FB1 important in survival and pathogenesis: a draft genome perspective.</title>
        <authorList>
            <person name="Tan J.Y."/>
            <person name="Yin W.F."/>
            <person name="Chan K.G."/>
        </authorList>
    </citation>
    <scope>NUCLEOTIDE SEQUENCE [LARGE SCALE GENOMIC DNA]</scope>
    <source>
        <strain evidence="4 5">FB1</strain>
    </source>
</reference>
<evidence type="ECO:0000313" key="4">
    <source>
        <dbReference type="EMBL" id="AIU74382.1"/>
    </source>
</evidence>
<keyword evidence="1 2" id="KW-0732">Signal</keyword>
<sequence length="92" mass="10052">MNKYLLAIAGASLLSFSAFSNAADEIKHSDMEKYTKIGDVSAEVRDGTMDDIVKKLEKKAEEKDADAYRITSVGTEGMGDIARGTAEIYKKK</sequence>
<proteinExistence type="predicted"/>
<dbReference type="RefSeq" id="WP_025798408.1">
    <property type="nucleotide sequence ID" value="NZ_CP009706.1"/>
</dbReference>
<dbReference type="InterPro" id="IPR010854">
    <property type="entry name" value="YdgH/BhsA/McbA-like_dom"/>
</dbReference>
<evidence type="ECO:0000313" key="5">
    <source>
        <dbReference type="Proteomes" id="UP000029986"/>
    </source>
</evidence>
<evidence type="ECO:0000256" key="1">
    <source>
        <dbReference type="ARBA" id="ARBA00022729"/>
    </source>
</evidence>
<dbReference type="KEGG" id="hav:AT03_19615"/>
<name>A0A097R6P4_HAFAL</name>
<evidence type="ECO:0000256" key="2">
    <source>
        <dbReference type="SAM" id="SignalP"/>
    </source>
</evidence>
<dbReference type="eggNOG" id="ENOG5033G75">
    <property type="taxonomic scope" value="Bacteria"/>
</dbReference>
<keyword evidence="5" id="KW-1185">Reference proteome</keyword>
<dbReference type="EMBL" id="CP009706">
    <property type="protein sequence ID" value="AIU74382.1"/>
    <property type="molecule type" value="Genomic_DNA"/>
</dbReference>
<dbReference type="InterPro" id="IPR036275">
    <property type="entry name" value="YdgH-like_sf"/>
</dbReference>
<dbReference type="OrthoDB" id="6638335at2"/>
<feature type="signal peptide" evidence="2">
    <location>
        <begin position="1"/>
        <end position="22"/>
    </location>
</feature>
<dbReference type="GeneID" id="78452461"/>
<dbReference type="Pfam" id="PF07338">
    <property type="entry name" value="YdgH_BhsA-like"/>
    <property type="match status" value="1"/>
</dbReference>
<dbReference type="PATRIC" id="fig|1453496.5.peg.4038"/>
<dbReference type="InterPro" id="IPR051096">
    <property type="entry name" value="BhsA/McbA_stress_biofilm_assoc"/>
</dbReference>
<feature type="domain" description="YdgH/BhsA/McbA-like" evidence="3">
    <location>
        <begin position="35"/>
        <end position="90"/>
    </location>
</feature>
<dbReference type="Gene3D" id="3.30.1660.10">
    <property type="entry name" value="Flavin-binding protein dodecin"/>
    <property type="match status" value="1"/>
</dbReference>
<organism evidence="4 5">
    <name type="scientific">Hafnia alvei FB1</name>
    <dbReference type="NCBI Taxonomy" id="1453496"/>
    <lineage>
        <taxon>Bacteria</taxon>
        <taxon>Pseudomonadati</taxon>
        <taxon>Pseudomonadota</taxon>
        <taxon>Gammaproteobacteria</taxon>
        <taxon>Enterobacterales</taxon>
        <taxon>Hafniaceae</taxon>
        <taxon>Hafnia</taxon>
    </lineage>
</organism>
<dbReference type="Proteomes" id="UP000029986">
    <property type="component" value="Chromosome"/>
</dbReference>
<dbReference type="SUPFAM" id="SSF159871">
    <property type="entry name" value="YdgH-like"/>
    <property type="match status" value="1"/>
</dbReference>